<accession>A0A917E6P9</accession>
<feature type="domain" description="Carbohydrate kinase PfkB" evidence="4">
    <location>
        <begin position="36"/>
        <end position="316"/>
    </location>
</feature>
<evidence type="ECO:0000313" key="5">
    <source>
        <dbReference type="EMBL" id="GGE09975.1"/>
    </source>
</evidence>
<dbReference type="PROSITE" id="PS00584">
    <property type="entry name" value="PFKB_KINASES_2"/>
    <property type="match status" value="1"/>
</dbReference>
<evidence type="ECO:0000313" key="6">
    <source>
        <dbReference type="Proteomes" id="UP000635071"/>
    </source>
</evidence>
<dbReference type="InterPro" id="IPR052700">
    <property type="entry name" value="Carb_kinase_PfkB-like"/>
</dbReference>
<dbReference type="GO" id="GO:0016301">
    <property type="term" value="F:kinase activity"/>
    <property type="evidence" value="ECO:0007669"/>
    <property type="project" value="UniProtKB-KW"/>
</dbReference>
<sequence>MTARNHVIAIGNALVDVITTAPPEFLSERCIAKGSMRLIPADEAETLYAAMGSGREISGGSAANTVAGMAALGARPAFVGRVADDQLGAVFAHDIRASGVSYTTAASTGGAPTGRCLIVVTPDGDRTMNTYLGACQELSEADLDADSVAASEILYLEGYLWDPLVPRAAMKKAIAVARANNRKVAFTLSDVFCVEGHRADFQELLASHVDLMFGNEHEVCALYQTKNLEEAMAELAKHTAIAVITRSSEGAIVLEGGNRHVISGEKVAKVVDSTGAGDMFAGGFMAALVEGRSLPDCARVGCITAAEVITHYGARPEADLKALVKARLG</sequence>
<reference evidence="5" key="1">
    <citation type="journal article" date="2014" name="Int. J. Syst. Evol. Microbiol.">
        <title>Complete genome sequence of Corynebacterium casei LMG S-19264T (=DSM 44701T), isolated from a smear-ripened cheese.</title>
        <authorList>
            <consortium name="US DOE Joint Genome Institute (JGI-PGF)"/>
            <person name="Walter F."/>
            <person name="Albersmeier A."/>
            <person name="Kalinowski J."/>
            <person name="Ruckert C."/>
        </authorList>
    </citation>
    <scope>NUCLEOTIDE SEQUENCE</scope>
    <source>
        <strain evidence="5">CGMCC 1.15519</strain>
    </source>
</reference>
<comment type="caution">
    <text evidence="5">The sequence shown here is derived from an EMBL/GenBank/DDBJ whole genome shotgun (WGS) entry which is preliminary data.</text>
</comment>
<comment type="similarity">
    <text evidence="1">Belongs to the carbohydrate kinase PfkB family.</text>
</comment>
<dbReference type="RefSeq" id="WP_188762346.1">
    <property type="nucleotide sequence ID" value="NZ_BMJM01000004.1"/>
</dbReference>
<name>A0A917E6P9_9SPHN</name>
<evidence type="ECO:0000256" key="2">
    <source>
        <dbReference type="ARBA" id="ARBA00022679"/>
    </source>
</evidence>
<dbReference type="Pfam" id="PF00294">
    <property type="entry name" value="PfkB"/>
    <property type="match status" value="1"/>
</dbReference>
<dbReference type="EMBL" id="BMJM01000004">
    <property type="protein sequence ID" value="GGE09975.1"/>
    <property type="molecule type" value="Genomic_DNA"/>
</dbReference>
<reference evidence="5" key="2">
    <citation type="submission" date="2020-09" db="EMBL/GenBank/DDBJ databases">
        <authorList>
            <person name="Sun Q."/>
            <person name="Zhou Y."/>
        </authorList>
    </citation>
    <scope>NUCLEOTIDE SEQUENCE</scope>
    <source>
        <strain evidence="5">CGMCC 1.15519</strain>
    </source>
</reference>
<organism evidence="5 6">
    <name type="scientific">Sandarakinorhabdus glacialis</name>
    <dbReference type="NCBI Taxonomy" id="1614636"/>
    <lineage>
        <taxon>Bacteria</taxon>
        <taxon>Pseudomonadati</taxon>
        <taxon>Pseudomonadota</taxon>
        <taxon>Alphaproteobacteria</taxon>
        <taxon>Sphingomonadales</taxon>
        <taxon>Sphingosinicellaceae</taxon>
        <taxon>Sandarakinorhabdus</taxon>
    </lineage>
</organism>
<dbReference type="InterPro" id="IPR029056">
    <property type="entry name" value="Ribokinase-like"/>
</dbReference>
<dbReference type="PANTHER" id="PTHR43320">
    <property type="entry name" value="SUGAR KINASE"/>
    <property type="match status" value="1"/>
</dbReference>
<evidence type="ECO:0000259" key="4">
    <source>
        <dbReference type="Pfam" id="PF00294"/>
    </source>
</evidence>
<evidence type="ECO:0000256" key="1">
    <source>
        <dbReference type="ARBA" id="ARBA00010688"/>
    </source>
</evidence>
<dbReference type="InterPro" id="IPR011611">
    <property type="entry name" value="PfkB_dom"/>
</dbReference>
<proteinExistence type="inferred from homology"/>
<gene>
    <name evidence="5" type="ORF">GCM10011529_15380</name>
</gene>
<dbReference type="PANTHER" id="PTHR43320:SF3">
    <property type="entry name" value="CARBOHYDRATE KINASE PFKB DOMAIN-CONTAINING PROTEIN"/>
    <property type="match status" value="1"/>
</dbReference>
<dbReference type="CDD" id="cd01168">
    <property type="entry name" value="adenosine_kinase"/>
    <property type="match status" value="1"/>
</dbReference>
<keyword evidence="3 5" id="KW-0418">Kinase</keyword>
<evidence type="ECO:0000256" key="3">
    <source>
        <dbReference type="ARBA" id="ARBA00022777"/>
    </source>
</evidence>
<dbReference type="Gene3D" id="3.40.1190.20">
    <property type="match status" value="1"/>
</dbReference>
<dbReference type="SUPFAM" id="SSF53613">
    <property type="entry name" value="Ribokinase-like"/>
    <property type="match status" value="1"/>
</dbReference>
<dbReference type="InterPro" id="IPR002173">
    <property type="entry name" value="Carboh/pur_kinase_PfkB_CS"/>
</dbReference>
<protein>
    <submittedName>
        <fullName evidence="5">Adenosine kinase</fullName>
    </submittedName>
</protein>
<dbReference type="AlphaFoldDB" id="A0A917E6P9"/>
<dbReference type="Proteomes" id="UP000635071">
    <property type="component" value="Unassembled WGS sequence"/>
</dbReference>
<keyword evidence="6" id="KW-1185">Reference proteome</keyword>
<keyword evidence="2" id="KW-0808">Transferase</keyword>